<dbReference type="CDD" id="cd16380">
    <property type="entry name" value="YitT_C"/>
    <property type="match status" value="1"/>
</dbReference>
<name>A0A7C3NDE0_UNCW3</name>
<gene>
    <name evidence="8" type="ORF">ENS15_02665</name>
</gene>
<keyword evidence="3 6" id="KW-0812">Transmembrane</keyword>
<dbReference type="InterPro" id="IPR015867">
    <property type="entry name" value="N-reg_PII/ATP_PRibTrfase_C"/>
</dbReference>
<dbReference type="InterPro" id="IPR003740">
    <property type="entry name" value="YitT"/>
</dbReference>
<feature type="transmembrane region" description="Helical" evidence="6">
    <location>
        <begin position="47"/>
        <end position="67"/>
    </location>
</feature>
<dbReference type="Pfam" id="PF10035">
    <property type="entry name" value="DUF2179"/>
    <property type="match status" value="1"/>
</dbReference>
<feature type="transmembrane region" description="Helical" evidence="6">
    <location>
        <begin position="7"/>
        <end position="27"/>
    </location>
</feature>
<dbReference type="GO" id="GO:0005886">
    <property type="term" value="C:plasma membrane"/>
    <property type="evidence" value="ECO:0007669"/>
    <property type="project" value="UniProtKB-SubCell"/>
</dbReference>
<keyword evidence="4 6" id="KW-1133">Transmembrane helix</keyword>
<accession>A0A7C3NDE0</accession>
<dbReference type="PANTHER" id="PTHR33545:SF5">
    <property type="entry name" value="UPF0750 MEMBRANE PROTEIN YITT"/>
    <property type="match status" value="1"/>
</dbReference>
<sequence length="279" mass="30837">MKINSKDILYLTLGIILCSVGYTFFLVPGKISTGGIAGISMVLHHLFKTPFGIVLIVLNIPLLIISIKMFGTLFVIRTLVSILLIGFLSDLLGYFKFLIFEGNQLLATLYGGVILGIGLGFIFKGKGSTGGSDIIGRLINRYTSISIGTSIFIVDSIVIGLTGIVFKSYELILYSYLSLYLSSKMIDLVLEGQDYAKGVFIFTNKPEKISDEIMNKLKRGVSGFEGKGMYSKENKTILYCVVARRELSILSKIIEEIDRDAFVVVENVYEVMGKGFPRR</sequence>
<keyword evidence="5 6" id="KW-0472">Membrane</keyword>
<dbReference type="PANTHER" id="PTHR33545">
    <property type="entry name" value="UPF0750 MEMBRANE PROTEIN YITT-RELATED"/>
    <property type="match status" value="1"/>
</dbReference>
<proteinExistence type="predicted"/>
<evidence type="ECO:0000256" key="2">
    <source>
        <dbReference type="ARBA" id="ARBA00022475"/>
    </source>
</evidence>
<evidence type="ECO:0000256" key="6">
    <source>
        <dbReference type="SAM" id="Phobius"/>
    </source>
</evidence>
<evidence type="ECO:0000256" key="3">
    <source>
        <dbReference type="ARBA" id="ARBA00022692"/>
    </source>
</evidence>
<evidence type="ECO:0000259" key="7">
    <source>
        <dbReference type="Pfam" id="PF10035"/>
    </source>
</evidence>
<feature type="transmembrane region" description="Helical" evidence="6">
    <location>
        <begin position="105"/>
        <end position="123"/>
    </location>
</feature>
<dbReference type="EMBL" id="DSTT01000003">
    <property type="protein sequence ID" value="HFK23542.1"/>
    <property type="molecule type" value="Genomic_DNA"/>
</dbReference>
<evidence type="ECO:0000256" key="5">
    <source>
        <dbReference type="ARBA" id="ARBA00023136"/>
    </source>
</evidence>
<reference evidence="8" key="1">
    <citation type="journal article" date="2020" name="mSystems">
        <title>Genome- and Community-Level Interaction Insights into Carbon Utilization and Element Cycling Functions of Hydrothermarchaeota in Hydrothermal Sediment.</title>
        <authorList>
            <person name="Zhou Z."/>
            <person name="Liu Y."/>
            <person name="Xu W."/>
            <person name="Pan J."/>
            <person name="Luo Z.H."/>
            <person name="Li M."/>
        </authorList>
    </citation>
    <scope>NUCLEOTIDE SEQUENCE [LARGE SCALE GENOMIC DNA]</scope>
    <source>
        <strain evidence="8">SpSt-464</strain>
    </source>
</reference>
<feature type="transmembrane region" description="Helical" evidence="6">
    <location>
        <begin position="144"/>
        <end position="166"/>
    </location>
</feature>
<protein>
    <submittedName>
        <fullName evidence="8">YitT family protein</fullName>
    </submittedName>
</protein>
<feature type="transmembrane region" description="Helical" evidence="6">
    <location>
        <begin position="79"/>
        <end position="99"/>
    </location>
</feature>
<organism evidence="8">
    <name type="scientific">candidate division WOR-3 bacterium</name>
    <dbReference type="NCBI Taxonomy" id="2052148"/>
    <lineage>
        <taxon>Bacteria</taxon>
        <taxon>Bacteria division WOR-3</taxon>
    </lineage>
</organism>
<evidence type="ECO:0000313" key="8">
    <source>
        <dbReference type="EMBL" id="HFK23542.1"/>
    </source>
</evidence>
<dbReference type="PIRSF" id="PIRSF006483">
    <property type="entry name" value="Membrane_protein_YitT"/>
    <property type="match status" value="1"/>
</dbReference>
<comment type="caution">
    <text evidence="8">The sequence shown here is derived from an EMBL/GenBank/DDBJ whole genome shotgun (WGS) entry which is preliminary data.</text>
</comment>
<comment type="subcellular location">
    <subcellularLocation>
        <location evidence="1">Cell membrane</location>
        <topology evidence="1">Multi-pass membrane protein</topology>
    </subcellularLocation>
</comment>
<dbReference type="Gene3D" id="3.30.70.120">
    <property type="match status" value="1"/>
</dbReference>
<feature type="domain" description="DUF2179" evidence="7">
    <location>
        <begin position="219"/>
        <end position="273"/>
    </location>
</feature>
<dbReference type="InterPro" id="IPR019264">
    <property type="entry name" value="DUF2179"/>
</dbReference>
<keyword evidence="2" id="KW-1003">Cell membrane</keyword>
<dbReference type="AlphaFoldDB" id="A0A7C3NDE0"/>
<dbReference type="Pfam" id="PF02588">
    <property type="entry name" value="YitT_membrane"/>
    <property type="match status" value="1"/>
</dbReference>
<evidence type="ECO:0000256" key="1">
    <source>
        <dbReference type="ARBA" id="ARBA00004651"/>
    </source>
</evidence>
<evidence type="ECO:0000256" key="4">
    <source>
        <dbReference type="ARBA" id="ARBA00022989"/>
    </source>
</evidence>
<dbReference type="InterPro" id="IPR051461">
    <property type="entry name" value="UPF0750_membrane"/>
</dbReference>